<sequence>MSIKFDRAAAVLFLAVGALFMYGSMQIAESSYGSVVGPNIFPFFLGAILFLLSLRLFYETFHYEKKYGKKEPLQMKAFIIIFLAALLYIAALETIGYVITTFVFLFICFQTMERGKWLKSIVISACFSAGIYYLFVVVLKGTLPSFPVWS</sequence>
<evidence type="ECO:0000313" key="2">
    <source>
        <dbReference type="Proteomes" id="UP001226091"/>
    </source>
</evidence>
<proteinExistence type="predicted"/>
<organism evidence="1 2">
    <name type="scientific">Metabacillus hrfriensis</name>
    <dbReference type="NCBI Taxonomy" id="3048891"/>
    <lineage>
        <taxon>Bacteria</taxon>
        <taxon>Bacillati</taxon>
        <taxon>Bacillota</taxon>
        <taxon>Bacilli</taxon>
        <taxon>Bacillales</taxon>
        <taxon>Bacillaceae</taxon>
        <taxon>Metabacillus</taxon>
    </lineage>
</organism>
<protein>
    <submittedName>
        <fullName evidence="1">Tripartite tricarboxylate transporter TctB family protein</fullName>
    </submittedName>
</protein>
<accession>A0ACD4RCS5</accession>
<gene>
    <name evidence="1" type="ORF">QLQ22_02710</name>
</gene>
<keyword evidence="2" id="KW-1185">Reference proteome</keyword>
<dbReference type="EMBL" id="CP126116">
    <property type="protein sequence ID" value="WHZ58305.1"/>
    <property type="molecule type" value="Genomic_DNA"/>
</dbReference>
<name>A0ACD4RCS5_9BACI</name>
<evidence type="ECO:0000313" key="1">
    <source>
        <dbReference type="EMBL" id="WHZ58305.1"/>
    </source>
</evidence>
<reference evidence="2" key="1">
    <citation type="journal article" date="2025" name="Aquaculture">
        <title>Assessment of the bioflocculant production and safety properties of Metabacillus hrfriensis sp. nov. based on phenotypic and whole-genome sequencing analysis.</title>
        <authorList>
            <person name="Zhang R."/>
            <person name="Zhao Z."/>
            <person name="Luo L."/>
            <person name="Wang S."/>
            <person name="Guo K."/>
            <person name="Xu W."/>
        </authorList>
    </citation>
    <scope>NUCLEOTIDE SEQUENCE [LARGE SCALE GENOMIC DNA]</scope>
    <source>
        <strain evidence="2">CT-WN-B3</strain>
    </source>
</reference>
<dbReference type="Proteomes" id="UP001226091">
    <property type="component" value="Chromosome"/>
</dbReference>